<dbReference type="Proteomes" id="UP000805841">
    <property type="component" value="Unassembled WGS sequence"/>
</dbReference>
<dbReference type="Pfam" id="PF06769">
    <property type="entry name" value="YoeB_toxin"/>
    <property type="match status" value="1"/>
</dbReference>
<dbReference type="InterPro" id="IPR009614">
    <property type="entry name" value="YoeB_toxin"/>
</dbReference>
<dbReference type="SUPFAM" id="SSF143011">
    <property type="entry name" value="RelE-like"/>
    <property type="match status" value="1"/>
</dbReference>
<protein>
    <submittedName>
        <fullName evidence="2">Type II toxin-antitoxin system YoeB family toxin</fullName>
    </submittedName>
</protein>
<accession>A0ABR7Z6Q0</accession>
<proteinExistence type="predicted"/>
<gene>
    <name evidence="2" type="ORF">HAQ05_20085</name>
</gene>
<organism evidence="2 3">
    <name type="scientific">Pseudomonas typographi</name>
    <dbReference type="NCBI Taxonomy" id="2715964"/>
    <lineage>
        <taxon>Bacteria</taxon>
        <taxon>Pseudomonadati</taxon>
        <taxon>Pseudomonadota</taxon>
        <taxon>Gammaproteobacteria</taxon>
        <taxon>Pseudomonadales</taxon>
        <taxon>Pseudomonadaceae</taxon>
        <taxon>Pseudomonas</taxon>
    </lineage>
</organism>
<dbReference type="InterPro" id="IPR035093">
    <property type="entry name" value="RelE/ParE_toxin_dom_sf"/>
</dbReference>
<dbReference type="RefSeq" id="WP_190423843.1">
    <property type="nucleotide sequence ID" value="NZ_JAAOCA010000027.1"/>
</dbReference>
<sequence length="62" mass="7024">MLLQQGGADRCRPTRLTGTGGPERLKGDLPGYASRRINKAHQLIYWLEQGVLTLIARRYHYG</sequence>
<dbReference type="Gene3D" id="3.30.2310.20">
    <property type="entry name" value="RelE-like"/>
    <property type="match status" value="1"/>
</dbReference>
<keyword evidence="3" id="KW-1185">Reference proteome</keyword>
<evidence type="ECO:0000313" key="3">
    <source>
        <dbReference type="Proteomes" id="UP000805841"/>
    </source>
</evidence>
<name>A0ABR7Z6Q0_9PSED</name>
<comment type="caution">
    <text evidence="2">The sequence shown here is derived from an EMBL/GenBank/DDBJ whole genome shotgun (WGS) entry which is preliminary data.</text>
</comment>
<evidence type="ECO:0000256" key="1">
    <source>
        <dbReference type="SAM" id="MobiDB-lite"/>
    </source>
</evidence>
<feature type="region of interest" description="Disordered" evidence="1">
    <location>
        <begin position="1"/>
        <end position="27"/>
    </location>
</feature>
<evidence type="ECO:0000313" key="2">
    <source>
        <dbReference type="EMBL" id="MBD1600984.1"/>
    </source>
</evidence>
<reference evidence="2 3" key="1">
    <citation type="journal article" date="2020" name="Insects">
        <title>Bacteria Belonging to Pseudomonas typographi sp. nov. from the Bark Beetle Ips typographus Have Genomic Potential to Aid in the Host Ecology.</title>
        <authorList>
            <person name="Peral-Aranega E."/>
            <person name="Saati-Santamaria Z."/>
            <person name="Kolarik M."/>
            <person name="Rivas R."/>
            <person name="Garcia-Fraile P."/>
        </authorList>
    </citation>
    <scope>NUCLEOTIDE SEQUENCE [LARGE SCALE GENOMIC DNA]</scope>
    <source>
        <strain evidence="2 3">CA3A</strain>
    </source>
</reference>
<dbReference type="EMBL" id="JAAOCA010000027">
    <property type="protein sequence ID" value="MBD1600984.1"/>
    <property type="molecule type" value="Genomic_DNA"/>
</dbReference>